<feature type="region of interest" description="Disordered" evidence="1">
    <location>
        <begin position="37"/>
        <end position="102"/>
    </location>
</feature>
<protein>
    <submittedName>
        <fullName evidence="2">Uncharacterized protein</fullName>
    </submittedName>
</protein>
<dbReference type="EMBL" id="OW240920">
    <property type="protein sequence ID" value="CAH2314862.1"/>
    <property type="molecule type" value="Genomic_DNA"/>
</dbReference>
<feature type="compositionally biased region" description="Low complexity" evidence="1">
    <location>
        <begin position="62"/>
        <end position="71"/>
    </location>
</feature>
<accession>A0AAD1T1F7</accession>
<name>A0AAD1T1F7_PELCU</name>
<evidence type="ECO:0000313" key="2">
    <source>
        <dbReference type="EMBL" id="CAH2314862.1"/>
    </source>
</evidence>
<gene>
    <name evidence="2" type="ORF">PECUL_23A020874</name>
</gene>
<feature type="region of interest" description="Disordered" evidence="1">
    <location>
        <begin position="120"/>
        <end position="140"/>
    </location>
</feature>
<dbReference type="AlphaFoldDB" id="A0AAD1T1F7"/>
<evidence type="ECO:0000313" key="3">
    <source>
        <dbReference type="Proteomes" id="UP001295444"/>
    </source>
</evidence>
<organism evidence="2 3">
    <name type="scientific">Pelobates cultripes</name>
    <name type="common">Western spadefoot toad</name>
    <dbReference type="NCBI Taxonomy" id="61616"/>
    <lineage>
        <taxon>Eukaryota</taxon>
        <taxon>Metazoa</taxon>
        <taxon>Chordata</taxon>
        <taxon>Craniata</taxon>
        <taxon>Vertebrata</taxon>
        <taxon>Euteleostomi</taxon>
        <taxon>Amphibia</taxon>
        <taxon>Batrachia</taxon>
        <taxon>Anura</taxon>
        <taxon>Pelobatoidea</taxon>
        <taxon>Pelobatidae</taxon>
        <taxon>Pelobates</taxon>
    </lineage>
</organism>
<reference evidence="2" key="1">
    <citation type="submission" date="2022-03" db="EMBL/GenBank/DDBJ databases">
        <authorList>
            <person name="Alioto T."/>
            <person name="Alioto T."/>
            <person name="Gomez Garrido J."/>
        </authorList>
    </citation>
    <scope>NUCLEOTIDE SEQUENCE</scope>
</reference>
<sequence length="166" mass="18880">MADTLASHTAANHMKQTLQGIDKLFARFWAMLERRVQPTQRPRQRETQKGLIPKLEGYQMDTKPTQQTTKPRTSPCKPRATGALTQQRPPRGRKESHCKQQTCNRTLHRLRGKQDLDLMGHKAWSPKSPALEPTRSQREGECCPNRILTLEKPNSCSKSIPDMGIG</sequence>
<proteinExistence type="predicted"/>
<evidence type="ECO:0000256" key="1">
    <source>
        <dbReference type="SAM" id="MobiDB-lite"/>
    </source>
</evidence>
<dbReference type="Proteomes" id="UP001295444">
    <property type="component" value="Chromosome 09"/>
</dbReference>
<keyword evidence="3" id="KW-1185">Reference proteome</keyword>